<dbReference type="GO" id="GO:0003712">
    <property type="term" value="F:transcription coregulator activity"/>
    <property type="evidence" value="ECO:0007669"/>
    <property type="project" value="InterPro"/>
</dbReference>
<evidence type="ECO:0000256" key="1">
    <source>
        <dbReference type="ARBA" id="ARBA00023242"/>
    </source>
</evidence>
<feature type="compositionally biased region" description="Polar residues" evidence="2">
    <location>
        <begin position="205"/>
        <end position="216"/>
    </location>
</feature>
<protein>
    <submittedName>
        <fullName evidence="3">Uncharacterized protein</fullName>
    </submittedName>
</protein>
<organism evidence="3 4">
    <name type="scientific">Meganyctiphanes norvegica</name>
    <name type="common">Northern krill</name>
    <name type="synonym">Thysanopoda norvegica</name>
    <dbReference type="NCBI Taxonomy" id="48144"/>
    <lineage>
        <taxon>Eukaryota</taxon>
        <taxon>Metazoa</taxon>
        <taxon>Ecdysozoa</taxon>
        <taxon>Arthropoda</taxon>
        <taxon>Crustacea</taxon>
        <taxon>Multicrustacea</taxon>
        <taxon>Malacostraca</taxon>
        <taxon>Eumalacostraca</taxon>
        <taxon>Eucarida</taxon>
        <taxon>Euphausiacea</taxon>
        <taxon>Euphausiidae</taxon>
        <taxon>Meganyctiphanes</taxon>
    </lineage>
</organism>
<dbReference type="InterPro" id="IPR036529">
    <property type="entry name" value="KIX_dom_sf"/>
</dbReference>
<dbReference type="GO" id="GO:0006355">
    <property type="term" value="P:regulation of DNA-templated transcription"/>
    <property type="evidence" value="ECO:0007669"/>
    <property type="project" value="InterPro"/>
</dbReference>
<proteinExistence type="predicted"/>
<dbReference type="SUPFAM" id="SSF47040">
    <property type="entry name" value="Kix domain of CBP (creb binding protein)"/>
    <property type="match status" value="1"/>
</dbReference>
<sequence>MLIAPRVTEPQESDVPPSSIGDDMMGGAEAAHHEHHHPAMTTYNTTVKTTSTSSSRPKSPVYIHRCPFQNCTHGRFIQPAEAEVAAGQPCEEEYSYQDYNTLLEPSQYTSVSSEDIQGYMDREEHPRRSYACHSDPGCGSPSSYSELAAEAPVDQWFSRDDSYISTRASQDKYNPRYSTEGHPRLLSRGLHPSVHLQESCEDPSATGSARIRSSTGPRIPKVSMGYRQRAIDCMLRQLRVSSDSSDPSTIQTIKQTVTQLEDQLYHHAQTKDEYQLLVARKLYAILQQLAERQQRSTSPVRYSGPAP</sequence>
<dbReference type="AlphaFoldDB" id="A0AAV2QBQ5"/>
<reference evidence="3 4" key="1">
    <citation type="submission" date="2024-05" db="EMBL/GenBank/DDBJ databases">
        <authorList>
            <person name="Wallberg A."/>
        </authorList>
    </citation>
    <scope>NUCLEOTIDE SEQUENCE [LARGE SCALE GENOMIC DNA]</scope>
</reference>
<evidence type="ECO:0000256" key="2">
    <source>
        <dbReference type="SAM" id="MobiDB-lite"/>
    </source>
</evidence>
<feature type="non-terminal residue" evidence="3">
    <location>
        <position position="307"/>
    </location>
</feature>
<evidence type="ECO:0000313" key="3">
    <source>
        <dbReference type="EMBL" id="CAL4078286.1"/>
    </source>
</evidence>
<keyword evidence="4" id="KW-1185">Reference proteome</keyword>
<comment type="caution">
    <text evidence="3">The sequence shown here is derived from an EMBL/GenBank/DDBJ whole genome shotgun (WGS) entry which is preliminary data.</text>
</comment>
<evidence type="ECO:0000313" key="4">
    <source>
        <dbReference type="Proteomes" id="UP001497623"/>
    </source>
</evidence>
<feature type="region of interest" description="Disordered" evidence="2">
    <location>
        <begin position="198"/>
        <end position="221"/>
    </location>
</feature>
<name>A0AAV2QBQ5_MEGNR</name>
<accession>A0AAV2QBQ5</accession>
<gene>
    <name evidence="3" type="ORF">MNOR_LOCUS10607</name>
</gene>
<keyword evidence="1" id="KW-0539">Nucleus</keyword>
<dbReference type="Proteomes" id="UP001497623">
    <property type="component" value="Unassembled WGS sequence"/>
</dbReference>
<dbReference type="Gene3D" id="1.10.246.20">
    <property type="entry name" value="Coactivator CBP, KIX domain"/>
    <property type="match status" value="1"/>
</dbReference>
<feature type="region of interest" description="Disordered" evidence="2">
    <location>
        <begin position="1"/>
        <end position="37"/>
    </location>
</feature>
<dbReference type="EMBL" id="CAXKWB010005406">
    <property type="protein sequence ID" value="CAL4078286.1"/>
    <property type="molecule type" value="Genomic_DNA"/>
</dbReference>